<dbReference type="InterPro" id="IPR039632">
    <property type="entry name" value="TMEM42"/>
</dbReference>
<dbReference type="EMBL" id="CAVP010056854">
    <property type="protein sequence ID" value="CDL94238.1"/>
    <property type="molecule type" value="Genomic_DNA"/>
</dbReference>
<dbReference type="SUPFAM" id="SSF103481">
    <property type="entry name" value="Multidrug resistance efflux transporter EmrE"/>
    <property type="match status" value="1"/>
</dbReference>
<comment type="caution">
    <text evidence="2">The sequence shown here is derived from an EMBL/GenBank/DDBJ whole genome shotgun (WGS) entry which is preliminary data.</text>
</comment>
<dbReference type="PANTHER" id="PTHR31965">
    <property type="entry name" value="TRANSMEMBRANE PROTEIN 42"/>
    <property type="match status" value="1"/>
</dbReference>
<feature type="transmembrane region" description="Helical" evidence="1">
    <location>
        <begin position="57"/>
        <end position="77"/>
    </location>
</feature>
<gene>
    <name evidence="2" type="ORF">HCOI_00761700</name>
</gene>
<feature type="transmembrane region" description="Helical" evidence="1">
    <location>
        <begin position="89"/>
        <end position="110"/>
    </location>
</feature>
<reference evidence="2" key="2">
    <citation type="submission" date="2013-05" db="EMBL/GenBank/DDBJ databases">
        <title>The genome and transcriptome of Haemonchus contortus: a key model parasite for drug and vaccine discovery.</title>
        <authorList>
            <person name="Laing R."/>
            <person name="Kikuchi T."/>
            <person name="Martinelli A."/>
            <person name="Tsai I.J."/>
            <person name="Beech R.N."/>
            <person name="Redman E."/>
            <person name="Holroyd N."/>
            <person name="Bartley D.J."/>
            <person name="Beasley H."/>
            <person name="Britton C."/>
            <person name="Curran D."/>
            <person name="Devaney E."/>
            <person name="Gilabert A."/>
            <person name="Jackson F."/>
            <person name="Hunt M."/>
            <person name="Johnston S."/>
            <person name="Kryukov I."/>
            <person name="Li K."/>
            <person name="Morrison A.A."/>
            <person name="Reid A.J."/>
            <person name="Sargison N."/>
            <person name="Saunders G."/>
            <person name="Wasmuth J.D."/>
            <person name="Wolstenholme A."/>
            <person name="Berriman M."/>
            <person name="Gilleard J.S."/>
            <person name="Cotton J.A."/>
        </authorList>
    </citation>
    <scope>NUCLEOTIDE SEQUENCE [LARGE SCALE GENOMIC DNA]</scope>
    <source>
        <strain evidence="2">ISE/inbred ISE</strain>
    </source>
</reference>
<dbReference type="InterPro" id="IPR037185">
    <property type="entry name" value="EmrE-like"/>
</dbReference>
<organism evidence="2">
    <name type="scientific">Haemonchus contortus</name>
    <name type="common">Barber pole worm</name>
    <dbReference type="NCBI Taxonomy" id="6289"/>
    <lineage>
        <taxon>Eukaryota</taxon>
        <taxon>Metazoa</taxon>
        <taxon>Ecdysozoa</taxon>
        <taxon>Nematoda</taxon>
        <taxon>Chromadorea</taxon>
        <taxon>Rhabditida</taxon>
        <taxon>Rhabditina</taxon>
        <taxon>Rhabditomorpha</taxon>
        <taxon>Strongyloidea</taxon>
        <taxon>Trichostrongylidae</taxon>
        <taxon>Haemonchus</taxon>
    </lineage>
</organism>
<dbReference type="AlphaFoldDB" id="W6NAC0"/>
<keyword evidence="1" id="KW-0472">Membrane</keyword>
<protein>
    <submittedName>
        <fullName evidence="2">Uncharacterized protein LOC100804964 isoform 1</fullName>
    </submittedName>
</protein>
<dbReference type="PANTHER" id="PTHR31965:SF1">
    <property type="entry name" value="TRANSMEMBRANE PROTEIN 42"/>
    <property type="match status" value="1"/>
</dbReference>
<name>W6NAC0_HAECO</name>
<sequence length="142" mass="15670">MFLFFSRVKRDFDNNPTERAKMAWDVCTYAMTAGASGASAAISSKFAFGHYVMEKDFVMFSVTAGIFALSNVLMWWAYTKSLSLAESSIQCLAVNMGTNFALTGVLGYLFFSETHSILWCVGLSLVFTGICLLATDDKEKTD</sequence>
<accession>W6NAC0</accession>
<evidence type="ECO:0000256" key="1">
    <source>
        <dbReference type="SAM" id="Phobius"/>
    </source>
</evidence>
<proteinExistence type="predicted"/>
<reference evidence="2" key="1">
    <citation type="submission" date="2013-03" db="EMBL/GenBank/DDBJ databases">
        <authorList>
            <person name="Aslett M."/>
        </authorList>
    </citation>
    <scope>NUCLEOTIDE SEQUENCE [LARGE SCALE GENOMIC DNA]</scope>
    <source>
        <strain evidence="2">ISE/inbred ISE</strain>
    </source>
</reference>
<evidence type="ECO:0000313" key="2">
    <source>
        <dbReference type="EMBL" id="CDL94238.1"/>
    </source>
</evidence>
<feature type="transmembrane region" description="Helical" evidence="1">
    <location>
        <begin position="116"/>
        <end position="135"/>
    </location>
</feature>
<keyword evidence="1" id="KW-1133">Transmembrane helix</keyword>
<keyword evidence="1" id="KW-0812">Transmembrane</keyword>